<evidence type="ECO:0000256" key="2">
    <source>
        <dbReference type="ARBA" id="ARBA00023015"/>
    </source>
</evidence>
<evidence type="ECO:0000256" key="3">
    <source>
        <dbReference type="ARBA" id="ARBA00023082"/>
    </source>
</evidence>
<comment type="caution">
    <text evidence="7">The sequence shown here is derived from an EMBL/GenBank/DDBJ whole genome shotgun (WGS) entry which is preliminary data.</text>
</comment>
<dbReference type="InterPro" id="IPR039425">
    <property type="entry name" value="RNA_pol_sigma-70-like"/>
</dbReference>
<dbReference type="SUPFAM" id="SSF88946">
    <property type="entry name" value="Sigma2 domain of RNA polymerase sigma factors"/>
    <property type="match status" value="1"/>
</dbReference>
<dbReference type="Proteomes" id="UP000772618">
    <property type="component" value="Unassembled WGS sequence"/>
</dbReference>
<keyword evidence="4" id="KW-0804">Transcription</keyword>
<dbReference type="PANTHER" id="PTHR43133">
    <property type="entry name" value="RNA POLYMERASE ECF-TYPE SIGMA FACTO"/>
    <property type="match status" value="1"/>
</dbReference>
<evidence type="ECO:0000256" key="1">
    <source>
        <dbReference type="ARBA" id="ARBA00010641"/>
    </source>
</evidence>
<dbReference type="InterPro" id="IPR013325">
    <property type="entry name" value="RNA_pol_sigma_r2"/>
</dbReference>
<protein>
    <submittedName>
        <fullName evidence="7">Sigma-70 family RNA polymerase sigma factor</fullName>
    </submittedName>
</protein>
<dbReference type="InterPro" id="IPR036388">
    <property type="entry name" value="WH-like_DNA-bd_sf"/>
</dbReference>
<accession>A0ABS5VLP3</accession>
<dbReference type="Pfam" id="PF04542">
    <property type="entry name" value="Sigma70_r2"/>
    <property type="match status" value="1"/>
</dbReference>
<dbReference type="InterPro" id="IPR013249">
    <property type="entry name" value="RNA_pol_sigma70_r4_t2"/>
</dbReference>
<dbReference type="NCBIfam" id="TIGR02937">
    <property type="entry name" value="sigma70-ECF"/>
    <property type="match status" value="1"/>
</dbReference>
<sequence length="196" mass="23109">MEFKIYRAKEDELIKGCIKRNRNAQQQLFDLYSGKMYAVCYRYVREAMEAEDILVTAFTKIFERIDQFKGEGSFEGWIRRIIVNESLTYIRRNRAMYVETELDQADRQVNYEQLDDHLAEEDLLNMIQQLPSGYRVVFNMYAIDGYSHKEIAEHLGISENTSKSQLSRARTYLQKLLADQEWISKSKSGKDESATR</sequence>
<evidence type="ECO:0000313" key="7">
    <source>
        <dbReference type="EMBL" id="MBT1702372.1"/>
    </source>
</evidence>
<evidence type="ECO:0000256" key="4">
    <source>
        <dbReference type="ARBA" id="ARBA00023163"/>
    </source>
</evidence>
<keyword evidence="3" id="KW-0731">Sigma factor</keyword>
<feature type="domain" description="RNA polymerase sigma-70 region 2" evidence="5">
    <location>
        <begin position="28"/>
        <end position="94"/>
    </location>
</feature>
<evidence type="ECO:0000259" key="5">
    <source>
        <dbReference type="Pfam" id="PF04542"/>
    </source>
</evidence>
<evidence type="ECO:0000259" key="6">
    <source>
        <dbReference type="Pfam" id="PF08281"/>
    </source>
</evidence>
<dbReference type="Gene3D" id="1.10.10.10">
    <property type="entry name" value="Winged helix-like DNA-binding domain superfamily/Winged helix DNA-binding domain"/>
    <property type="match status" value="1"/>
</dbReference>
<feature type="domain" description="RNA polymerase sigma factor 70 region 4 type 2" evidence="6">
    <location>
        <begin position="121"/>
        <end position="171"/>
    </location>
</feature>
<dbReference type="EMBL" id="JAHESD010000005">
    <property type="protein sequence ID" value="MBT1702372.1"/>
    <property type="molecule type" value="Genomic_DNA"/>
</dbReference>
<dbReference type="Pfam" id="PF08281">
    <property type="entry name" value="Sigma70_r4_2"/>
    <property type="match status" value="1"/>
</dbReference>
<evidence type="ECO:0000313" key="8">
    <source>
        <dbReference type="Proteomes" id="UP000772618"/>
    </source>
</evidence>
<dbReference type="SUPFAM" id="SSF88659">
    <property type="entry name" value="Sigma3 and sigma4 domains of RNA polymerase sigma factors"/>
    <property type="match status" value="1"/>
</dbReference>
<dbReference type="PANTHER" id="PTHR43133:SF46">
    <property type="entry name" value="RNA POLYMERASE SIGMA-70 FACTOR ECF SUBFAMILY"/>
    <property type="match status" value="1"/>
</dbReference>
<dbReference type="RefSeq" id="WP_254152263.1">
    <property type="nucleotide sequence ID" value="NZ_JAHESD010000005.1"/>
</dbReference>
<dbReference type="InterPro" id="IPR013324">
    <property type="entry name" value="RNA_pol_sigma_r3/r4-like"/>
</dbReference>
<dbReference type="InterPro" id="IPR007627">
    <property type="entry name" value="RNA_pol_sigma70_r2"/>
</dbReference>
<name>A0ABS5VLP3_9BACT</name>
<gene>
    <name evidence="7" type="ORF">KK060_03725</name>
</gene>
<dbReference type="CDD" id="cd06171">
    <property type="entry name" value="Sigma70_r4"/>
    <property type="match status" value="1"/>
</dbReference>
<organism evidence="7 8">
    <name type="scientific">Chryseosolibacter indicus</name>
    <dbReference type="NCBI Taxonomy" id="2782351"/>
    <lineage>
        <taxon>Bacteria</taxon>
        <taxon>Pseudomonadati</taxon>
        <taxon>Bacteroidota</taxon>
        <taxon>Cytophagia</taxon>
        <taxon>Cytophagales</taxon>
        <taxon>Chryseotaleaceae</taxon>
        <taxon>Chryseosolibacter</taxon>
    </lineage>
</organism>
<keyword evidence="8" id="KW-1185">Reference proteome</keyword>
<reference evidence="7 8" key="1">
    <citation type="submission" date="2021-05" db="EMBL/GenBank/DDBJ databases">
        <title>A Polyphasic approach of four new species of the genus Ohtaekwangia: Ohtaekwangia histidinii sp. nov., Ohtaekwangia cretensis sp. nov., Ohtaekwangia indiensis sp. nov., Ohtaekwangia reichenbachii sp. nov. from diverse environment.</title>
        <authorList>
            <person name="Octaviana S."/>
        </authorList>
    </citation>
    <scope>NUCLEOTIDE SEQUENCE [LARGE SCALE GENOMIC DNA]</scope>
    <source>
        <strain evidence="7 8">PWU20</strain>
    </source>
</reference>
<dbReference type="InterPro" id="IPR014284">
    <property type="entry name" value="RNA_pol_sigma-70_dom"/>
</dbReference>
<comment type="similarity">
    <text evidence="1">Belongs to the sigma-70 factor family. ECF subfamily.</text>
</comment>
<dbReference type="Gene3D" id="1.10.1740.10">
    <property type="match status" value="1"/>
</dbReference>
<keyword evidence="2" id="KW-0805">Transcription regulation</keyword>
<proteinExistence type="inferred from homology"/>